<keyword evidence="5 8" id="KW-0560">Oxidoreductase</keyword>
<evidence type="ECO:0000313" key="13">
    <source>
        <dbReference type="Proteomes" id="UP001596620"/>
    </source>
</evidence>
<dbReference type="CDD" id="cd01065">
    <property type="entry name" value="NAD_bind_Shikimate_DH"/>
    <property type="match status" value="1"/>
</dbReference>
<dbReference type="Proteomes" id="UP001596620">
    <property type="component" value="Unassembled WGS sequence"/>
</dbReference>
<dbReference type="InterPro" id="IPR046346">
    <property type="entry name" value="Aminoacid_DH-like_N_sf"/>
</dbReference>
<evidence type="ECO:0000256" key="6">
    <source>
        <dbReference type="ARBA" id="ARBA00023141"/>
    </source>
</evidence>
<feature type="binding site" evidence="8">
    <location>
        <position position="222"/>
    </location>
    <ligand>
        <name>NADP(+)</name>
        <dbReference type="ChEBI" id="CHEBI:58349"/>
    </ligand>
</feature>
<keyword evidence="6 8" id="KW-0057">Aromatic amino acid biosynthesis</keyword>
<feature type="active site" description="Proton acceptor" evidence="8">
    <location>
        <position position="67"/>
    </location>
</feature>
<dbReference type="InterPro" id="IPR011342">
    <property type="entry name" value="Shikimate_DH"/>
</dbReference>
<evidence type="ECO:0000313" key="12">
    <source>
        <dbReference type="EMBL" id="MFC7748033.1"/>
    </source>
</evidence>
<feature type="binding site" evidence="8">
    <location>
        <position position="88"/>
    </location>
    <ligand>
        <name>shikimate</name>
        <dbReference type="ChEBI" id="CHEBI:36208"/>
    </ligand>
</feature>
<evidence type="ECO:0000256" key="7">
    <source>
        <dbReference type="ARBA" id="ARBA00049442"/>
    </source>
</evidence>
<evidence type="ECO:0000256" key="8">
    <source>
        <dbReference type="HAMAP-Rule" id="MF_00222"/>
    </source>
</evidence>
<evidence type="ECO:0000256" key="5">
    <source>
        <dbReference type="ARBA" id="ARBA00023002"/>
    </source>
</evidence>
<comment type="catalytic activity">
    <reaction evidence="7 8">
        <text>shikimate + NADP(+) = 3-dehydroshikimate + NADPH + H(+)</text>
        <dbReference type="Rhea" id="RHEA:17737"/>
        <dbReference type="ChEBI" id="CHEBI:15378"/>
        <dbReference type="ChEBI" id="CHEBI:16630"/>
        <dbReference type="ChEBI" id="CHEBI:36208"/>
        <dbReference type="ChEBI" id="CHEBI:57783"/>
        <dbReference type="ChEBI" id="CHEBI:58349"/>
        <dbReference type="EC" id="1.1.1.25"/>
    </reaction>
</comment>
<dbReference type="InterPro" id="IPR036291">
    <property type="entry name" value="NAD(P)-bd_dom_sf"/>
</dbReference>
<dbReference type="Pfam" id="PF18317">
    <property type="entry name" value="SDH_C"/>
    <property type="match status" value="1"/>
</dbReference>
<dbReference type="InterPro" id="IPR041121">
    <property type="entry name" value="SDH_C"/>
</dbReference>
<gene>
    <name evidence="8 12" type="primary">aroE</name>
    <name evidence="12" type="ORF">ACFQU8_12630</name>
</gene>
<feature type="domain" description="SDH C-terminal" evidence="11">
    <location>
        <begin position="245"/>
        <end position="275"/>
    </location>
</feature>
<dbReference type="HAMAP" id="MF_00222">
    <property type="entry name" value="Shikimate_DH_AroE"/>
    <property type="match status" value="1"/>
</dbReference>
<dbReference type="SUPFAM" id="SSF51735">
    <property type="entry name" value="NAD(P)-binding Rossmann-fold domains"/>
    <property type="match status" value="1"/>
</dbReference>
<feature type="binding site" evidence="8">
    <location>
        <begin position="15"/>
        <end position="17"/>
    </location>
    <ligand>
        <name>shikimate</name>
        <dbReference type="ChEBI" id="CHEBI:36208"/>
    </ligand>
</feature>
<evidence type="ECO:0000259" key="9">
    <source>
        <dbReference type="Pfam" id="PF01488"/>
    </source>
</evidence>
<dbReference type="InterPro" id="IPR022893">
    <property type="entry name" value="Shikimate_DH_fam"/>
</dbReference>
<feature type="binding site" evidence="8">
    <location>
        <position position="245"/>
    </location>
    <ligand>
        <name>NADP(+)</name>
        <dbReference type="ChEBI" id="CHEBI:58349"/>
    </ligand>
</feature>
<dbReference type="GO" id="GO:0004764">
    <property type="term" value="F:shikimate 3-dehydrogenase (NADP+) activity"/>
    <property type="evidence" value="ECO:0007669"/>
    <property type="project" value="UniProtKB-EC"/>
</dbReference>
<organism evidence="12 13">
    <name type="scientific">Lentibacillus kimchii</name>
    <dbReference type="NCBI Taxonomy" id="1542911"/>
    <lineage>
        <taxon>Bacteria</taxon>
        <taxon>Bacillati</taxon>
        <taxon>Bacillota</taxon>
        <taxon>Bacilli</taxon>
        <taxon>Bacillales</taxon>
        <taxon>Bacillaceae</taxon>
        <taxon>Lentibacillus</taxon>
    </lineage>
</organism>
<protein>
    <recommendedName>
        <fullName evidence="2 8">Shikimate dehydrogenase (NADP(+))</fullName>
        <shortName evidence="8">SDH</shortName>
        <ecNumber evidence="2 8">1.1.1.25</ecNumber>
    </recommendedName>
</protein>
<sequence>MYYQLGLIGYPIEHSMSPWLHRQFLQKSDLPGEYSLIELASEQLLAEKLQQIKHVPFDGFNVTVPYKQEIIPYLDQLDAHARAVGAVNTVVQENGQWVGYNTDGLGYTASLKQHYPAIFQKQTSRVLLIGAGGAARGIFDGLVTAGLTRIDIANRTHSRAEPIAELGDDNVHSVILTLQEAEQQLHYYDLIIQTTNVGMKPNDKTLILSLDNLREDTIVSDIVYQPIETAFLRQAKQKGAAILHGHTMLFYQALYAFELWTSEKVKTETMEQTLKTVLEGR</sequence>
<evidence type="ECO:0000256" key="2">
    <source>
        <dbReference type="ARBA" id="ARBA00012962"/>
    </source>
</evidence>
<proteinExistence type="inferred from homology"/>
<dbReference type="PANTHER" id="PTHR21089">
    <property type="entry name" value="SHIKIMATE DEHYDROGENASE"/>
    <property type="match status" value="1"/>
</dbReference>
<dbReference type="Pfam" id="PF01488">
    <property type="entry name" value="Shikimate_DH"/>
    <property type="match status" value="1"/>
</dbReference>
<dbReference type="InterPro" id="IPR006151">
    <property type="entry name" value="Shikm_DH/Glu-tRNA_Rdtase"/>
</dbReference>
<dbReference type="PANTHER" id="PTHR21089:SF1">
    <property type="entry name" value="BIFUNCTIONAL 3-DEHYDROQUINATE DEHYDRATASE_SHIKIMATE DEHYDROGENASE, CHLOROPLASTIC"/>
    <property type="match status" value="1"/>
</dbReference>
<dbReference type="InterPro" id="IPR013708">
    <property type="entry name" value="Shikimate_DH-bd_N"/>
</dbReference>
<dbReference type="NCBIfam" id="TIGR00507">
    <property type="entry name" value="aroE"/>
    <property type="match status" value="1"/>
</dbReference>
<dbReference type="SUPFAM" id="SSF53223">
    <property type="entry name" value="Aminoacid dehydrogenase-like, N-terminal domain"/>
    <property type="match status" value="1"/>
</dbReference>
<feature type="domain" description="Shikimate dehydrogenase substrate binding N-terminal" evidence="10">
    <location>
        <begin position="7"/>
        <end position="90"/>
    </location>
</feature>
<feature type="binding site" evidence="8">
    <location>
        <begin position="130"/>
        <end position="134"/>
    </location>
    <ligand>
        <name>NADP(+)</name>
        <dbReference type="ChEBI" id="CHEBI:58349"/>
    </ligand>
</feature>
<evidence type="ECO:0000256" key="3">
    <source>
        <dbReference type="ARBA" id="ARBA00022605"/>
    </source>
</evidence>
<evidence type="ECO:0000259" key="11">
    <source>
        <dbReference type="Pfam" id="PF18317"/>
    </source>
</evidence>
<dbReference type="Gene3D" id="3.40.50.720">
    <property type="entry name" value="NAD(P)-binding Rossmann-like Domain"/>
    <property type="match status" value="1"/>
</dbReference>
<feature type="domain" description="Quinate/shikimate 5-dehydrogenase/glutamyl-tRNA reductase" evidence="9">
    <location>
        <begin position="121"/>
        <end position="196"/>
    </location>
</feature>
<comment type="pathway">
    <text evidence="1 8">Metabolic intermediate biosynthesis; chorismate biosynthesis; chorismate from D-erythrose 4-phosphate and phosphoenolpyruvate: step 4/7.</text>
</comment>
<dbReference type="Pfam" id="PF08501">
    <property type="entry name" value="Shikimate_dh_N"/>
    <property type="match status" value="1"/>
</dbReference>
<feature type="binding site" evidence="8">
    <location>
        <position position="103"/>
    </location>
    <ligand>
        <name>shikimate</name>
        <dbReference type="ChEBI" id="CHEBI:36208"/>
    </ligand>
</feature>
<feature type="binding site" evidence="8">
    <location>
        <position position="252"/>
    </location>
    <ligand>
        <name>shikimate</name>
        <dbReference type="ChEBI" id="CHEBI:36208"/>
    </ligand>
</feature>
<evidence type="ECO:0000259" key="10">
    <source>
        <dbReference type="Pfam" id="PF08501"/>
    </source>
</evidence>
<keyword evidence="13" id="KW-1185">Reference proteome</keyword>
<dbReference type="Gene3D" id="3.40.50.10860">
    <property type="entry name" value="Leucine Dehydrogenase, chain A, domain 1"/>
    <property type="match status" value="1"/>
</dbReference>
<comment type="caution">
    <text evidence="12">The sequence shown here is derived from an EMBL/GenBank/DDBJ whole genome shotgun (WGS) entry which is preliminary data.</text>
</comment>
<evidence type="ECO:0000256" key="1">
    <source>
        <dbReference type="ARBA" id="ARBA00004871"/>
    </source>
</evidence>
<comment type="subunit">
    <text evidence="8">Homodimer.</text>
</comment>
<dbReference type="EC" id="1.1.1.25" evidence="2 8"/>
<comment type="function">
    <text evidence="8">Involved in the biosynthesis of the chorismate, which leads to the biosynthesis of aromatic amino acids. Catalyzes the reversible NADPH linked reduction of 3-dehydroshikimate (DHSA) to yield shikimate (SA).</text>
</comment>
<reference evidence="13" key="1">
    <citation type="journal article" date="2019" name="Int. J. Syst. Evol. Microbiol.">
        <title>The Global Catalogue of Microorganisms (GCM) 10K type strain sequencing project: providing services to taxonomists for standard genome sequencing and annotation.</title>
        <authorList>
            <consortium name="The Broad Institute Genomics Platform"/>
            <consortium name="The Broad Institute Genome Sequencing Center for Infectious Disease"/>
            <person name="Wu L."/>
            <person name="Ma J."/>
        </authorList>
    </citation>
    <scope>NUCLEOTIDE SEQUENCE [LARGE SCALE GENOMIC DNA]</scope>
    <source>
        <strain evidence="13">JCM 30234</strain>
    </source>
</reference>
<dbReference type="RefSeq" id="WP_382360854.1">
    <property type="nucleotide sequence ID" value="NZ_JBHTGR010000057.1"/>
</dbReference>
<keyword evidence="3 8" id="KW-0028">Amino-acid biosynthesis</keyword>
<accession>A0ABW2V192</accession>
<name>A0ABW2V192_9BACI</name>
<feature type="binding site" evidence="8">
    <location>
        <position position="224"/>
    </location>
    <ligand>
        <name>shikimate</name>
        <dbReference type="ChEBI" id="CHEBI:36208"/>
    </ligand>
</feature>
<feature type="binding site" evidence="8">
    <location>
        <begin position="154"/>
        <end position="159"/>
    </location>
    <ligand>
        <name>NADP(+)</name>
        <dbReference type="ChEBI" id="CHEBI:58349"/>
    </ligand>
</feature>
<feature type="binding site" evidence="8">
    <location>
        <position position="63"/>
    </location>
    <ligand>
        <name>shikimate</name>
        <dbReference type="ChEBI" id="CHEBI:36208"/>
    </ligand>
</feature>
<keyword evidence="4 8" id="KW-0521">NADP</keyword>
<comment type="similarity">
    <text evidence="8">Belongs to the shikimate dehydrogenase family.</text>
</comment>
<comment type="caution">
    <text evidence="8">Lacks conserved residue(s) required for the propagation of feature annotation.</text>
</comment>
<evidence type="ECO:0000256" key="4">
    <source>
        <dbReference type="ARBA" id="ARBA00022857"/>
    </source>
</evidence>
<dbReference type="EMBL" id="JBHTGR010000057">
    <property type="protein sequence ID" value="MFC7748033.1"/>
    <property type="molecule type" value="Genomic_DNA"/>
</dbReference>